<keyword evidence="1" id="KW-0539">Nucleus</keyword>
<dbReference type="EMBL" id="AFBI03000012">
    <property type="protein sequence ID" value="EJW04876.1"/>
    <property type="molecule type" value="Genomic_DNA"/>
</dbReference>
<dbReference type="GO" id="GO:0005829">
    <property type="term" value="C:cytosol"/>
    <property type="evidence" value="ECO:0007669"/>
    <property type="project" value="EnsemblFungi"/>
</dbReference>
<dbReference type="PANTHER" id="PTHR12746">
    <property type="entry name" value="NONSENSE-MEDIATED MRNA DECAY PROTEIN 3"/>
    <property type="match status" value="1"/>
</dbReference>
<comment type="similarity">
    <text evidence="1">Belongs to the NMD3 family.</text>
</comment>
<dbReference type="STRING" id="1003232.J9DAT7"/>
<dbReference type="FunCoup" id="J9DAT7">
    <property type="interactions" value="263"/>
</dbReference>
<dbReference type="GO" id="GO:0000055">
    <property type="term" value="P:ribosomal large subunit export from nucleus"/>
    <property type="evidence" value="ECO:0007669"/>
    <property type="project" value="EnsemblFungi"/>
</dbReference>
<dbReference type="PANTHER" id="PTHR12746:SF2">
    <property type="entry name" value="60S RIBOSOMAL EXPORT PROTEIN NMD3"/>
    <property type="match status" value="1"/>
</dbReference>
<dbReference type="GO" id="GO:0070180">
    <property type="term" value="F:large ribosomal subunit rRNA binding"/>
    <property type="evidence" value="ECO:0007669"/>
    <property type="project" value="EnsemblFungi"/>
</dbReference>
<dbReference type="OMA" id="QYTHTEH"/>
<feature type="domain" description="60S ribosomal export protein NMD3 SH3" evidence="3">
    <location>
        <begin position="262"/>
        <end position="307"/>
    </location>
</feature>
<dbReference type="GO" id="GO:0030674">
    <property type="term" value="F:protein-macromolecule adaptor activity"/>
    <property type="evidence" value="ECO:0007669"/>
    <property type="project" value="EnsemblFungi"/>
</dbReference>
<dbReference type="GO" id="GO:0005634">
    <property type="term" value="C:nucleus"/>
    <property type="evidence" value="ECO:0007669"/>
    <property type="project" value="UniProtKB-SubCell"/>
</dbReference>
<keyword evidence="5" id="KW-1185">Reference proteome</keyword>
<evidence type="ECO:0000313" key="5">
    <source>
        <dbReference type="Proteomes" id="UP000003163"/>
    </source>
</evidence>
<dbReference type="HOGENOM" id="CLU_027444_4_0_1"/>
<dbReference type="AlphaFoldDB" id="J9DAT7"/>
<proteinExistence type="inferred from homology"/>
<comment type="subcellular location">
    <subcellularLocation>
        <location evidence="1">Cytoplasm</location>
    </subcellularLocation>
    <subcellularLocation>
        <location evidence="1">Nucleus</location>
    </subcellularLocation>
</comment>
<evidence type="ECO:0000256" key="1">
    <source>
        <dbReference type="RuleBase" id="RU364108"/>
    </source>
</evidence>
<keyword evidence="1" id="KW-0653">Protein transport</keyword>
<keyword evidence="1" id="KW-0963">Cytoplasm</keyword>
<dbReference type="InterPro" id="IPR048899">
    <property type="entry name" value="NMD_SH3"/>
</dbReference>
<dbReference type="Pfam" id="PF21193">
    <property type="entry name" value="NMD_SH3"/>
    <property type="match status" value="1"/>
</dbReference>
<evidence type="ECO:0000259" key="2">
    <source>
        <dbReference type="Pfam" id="PF04981"/>
    </source>
</evidence>
<name>J9DAT7_EDHAE</name>
<accession>J9DAT7</accession>
<dbReference type="InterPro" id="IPR039768">
    <property type="entry name" value="Nmd3"/>
</dbReference>
<comment type="function">
    <text evidence="1">Acts as an adapter for the XPO1/CRM1-mediated export of the 60S ribosomal subunit.</text>
</comment>
<dbReference type="OrthoDB" id="203821at2759"/>
<reference evidence="4 5" key="1">
    <citation type="submission" date="2011-08" db="EMBL/GenBank/DDBJ databases">
        <authorList>
            <person name="Liu Z.J."/>
            <person name="Shi F.L."/>
            <person name="Lu J.Q."/>
            <person name="Li M."/>
            <person name="Wang Z.L."/>
        </authorList>
    </citation>
    <scope>NUCLEOTIDE SEQUENCE [LARGE SCALE GENOMIC DNA]</scope>
    <source>
        <strain evidence="4 5">USNM 41457</strain>
    </source>
</reference>
<evidence type="ECO:0000313" key="4">
    <source>
        <dbReference type="EMBL" id="EJW04876.1"/>
    </source>
</evidence>
<sequence length="456" mass="53991">MPLCCCSNNFASRFFVYFYNFVNLIKFIAQKMKIICCKCGIDIEPRLMNMCDICISTEIDITSSIKKNDIVQHCRGCDRYFTPPKAWHSCEWHSKELLVLLLKKNKSLLKFKILDSDFLYTEEHSKQIHIKVLLQKDNITKEVQINYKIRNFQCPACQKIEAKQFWSSIVQVRQRVAHKRTLLYLEQVLLKSEAYKETTNIKERRDGIDFYFQSKNPALKLVSFIKSRFICRVKISERLLSEDKKSNTSKYKFSYSIELAPICKDDVIKVSERIANKYGINQINTVTKVNSNIKLIDPITNKLTEIDNRNYWGYLDEFEILMSSRSLKKFKVVEIIDTCKVDSDQNILTNLYVSCDNNINYHCKTHLKNIKENDIVLGYNFDHSWKQDDVDFKVFIVRKEVQRKKNNLKIHTKHKKDDEYDLFMQDIIMDDELKEDITLFDQNDQVVKNLENLQLN</sequence>
<protein>
    <recommendedName>
        <fullName evidence="1">60S ribosomal export protein NMD3</fullName>
    </recommendedName>
</protein>
<reference evidence="5" key="2">
    <citation type="submission" date="2015-07" db="EMBL/GenBank/DDBJ databases">
        <title>Contrasting host-pathogen interactions and genome evolution in two generalist and specialist microsporidian pathogens of mosquitoes.</title>
        <authorList>
            <consortium name="The Broad Institute Genomics Platform"/>
            <consortium name="The Broad Institute Genome Sequencing Center for Infectious Disease"/>
            <person name="Cuomo C.A."/>
            <person name="Sanscrainte N.D."/>
            <person name="Goldberg J.M."/>
            <person name="Heiman D."/>
            <person name="Young S."/>
            <person name="Zeng Q."/>
            <person name="Becnel J.J."/>
            <person name="Birren B.W."/>
        </authorList>
    </citation>
    <scope>NUCLEOTIDE SEQUENCE [LARGE SCALE GENOMIC DNA]</scope>
    <source>
        <strain evidence="5">USNM 41457</strain>
    </source>
</reference>
<evidence type="ECO:0000259" key="3">
    <source>
        <dbReference type="Pfam" id="PF21193"/>
    </source>
</evidence>
<dbReference type="Proteomes" id="UP000003163">
    <property type="component" value="Unassembled WGS sequence"/>
</dbReference>
<comment type="caution">
    <text evidence="4">The sequence shown here is derived from an EMBL/GenBank/DDBJ whole genome shotgun (WGS) entry which is preliminary data.</text>
</comment>
<organism evidence="4 5">
    <name type="scientific">Edhazardia aedis (strain USNM 41457)</name>
    <name type="common">Microsporidian parasite</name>
    <dbReference type="NCBI Taxonomy" id="1003232"/>
    <lineage>
        <taxon>Eukaryota</taxon>
        <taxon>Fungi</taxon>
        <taxon>Fungi incertae sedis</taxon>
        <taxon>Microsporidia</taxon>
        <taxon>Edhazardia</taxon>
    </lineage>
</organism>
<dbReference type="GO" id="GO:0043023">
    <property type="term" value="F:ribosomal large subunit binding"/>
    <property type="evidence" value="ECO:0007669"/>
    <property type="project" value="EnsemblFungi"/>
</dbReference>
<dbReference type="GO" id="GO:0015031">
    <property type="term" value="P:protein transport"/>
    <property type="evidence" value="ECO:0007669"/>
    <property type="project" value="UniProtKB-KW"/>
</dbReference>
<gene>
    <name evidence="4" type="ORF">EDEG_00946</name>
</gene>
<feature type="domain" description="Nmd3 N-terminal" evidence="2">
    <location>
        <begin position="36"/>
        <end position="259"/>
    </location>
</feature>
<dbReference type="InParanoid" id="J9DAT7"/>
<keyword evidence="1" id="KW-0813">Transport</keyword>
<dbReference type="InterPro" id="IPR007064">
    <property type="entry name" value="Nmd3_N"/>
</dbReference>
<dbReference type="VEuPathDB" id="MicrosporidiaDB:EDEG_00946"/>
<dbReference type="Pfam" id="PF04981">
    <property type="entry name" value="NMD3"/>
    <property type="match status" value="1"/>
</dbReference>